<dbReference type="Proteomes" id="UP001529510">
    <property type="component" value="Unassembled WGS sequence"/>
</dbReference>
<gene>
    <name evidence="2" type="ORF">M9458_003540</name>
</gene>
<feature type="non-terminal residue" evidence="2">
    <location>
        <position position="61"/>
    </location>
</feature>
<evidence type="ECO:0000313" key="2">
    <source>
        <dbReference type="EMBL" id="KAL0200353.1"/>
    </source>
</evidence>
<evidence type="ECO:0000313" key="3">
    <source>
        <dbReference type="Proteomes" id="UP001529510"/>
    </source>
</evidence>
<name>A0ABD0RPL7_CIRMR</name>
<proteinExistence type="predicted"/>
<feature type="non-terminal residue" evidence="2">
    <location>
        <position position="1"/>
    </location>
</feature>
<reference evidence="2 3" key="1">
    <citation type="submission" date="2024-05" db="EMBL/GenBank/DDBJ databases">
        <title>Genome sequencing and assembly of Indian major carp, Cirrhinus mrigala (Hamilton, 1822).</title>
        <authorList>
            <person name="Mohindra V."/>
            <person name="Chowdhury L.M."/>
            <person name="Lal K."/>
            <person name="Jena J.K."/>
        </authorList>
    </citation>
    <scope>NUCLEOTIDE SEQUENCE [LARGE SCALE GENOMIC DNA]</scope>
    <source>
        <strain evidence="2">CM1030</strain>
        <tissue evidence="2">Blood</tissue>
    </source>
</reference>
<keyword evidence="3" id="KW-1185">Reference proteome</keyword>
<sequence length="61" mass="6090">GDSPSSCIRPPPPVASPDEHGECDSAVEISPVSAEAAPVVMDPASNTKDRESSGVTSPASL</sequence>
<feature type="region of interest" description="Disordered" evidence="1">
    <location>
        <begin position="1"/>
        <end position="61"/>
    </location>
</feature>
<dbReference type="EMBL" id="JAMKFB020000002">
    <property type="protein sequence ID" value="KAL0200353.1"/>
    <property type="molecule type" value="Genomic_DNA"/>
</dbReference>
<evidence type="ECO:0000256" key="1">
    <source>
        <dbReference type="SAM" id="MobiDB-lite"/>
    </source>
</evidence>
<accession>A0ABD0RPL7</accession>
<comment type="caution">
    <text evidence="2">The sequence shown here is derived from an EMBL/GenBank/DDBJ whole genome shotgun (WGS) entry which is preliminary data.</text>
</comment>
<organism evidence="2 3">
    <name type="scientific">Cirrhinus mrigala</name>
    <name type="common">Mrigala</name>
    <dbReference type="NCBI Taxonomy" id="683832"/>
    <lineage>
        <taxon>Eukaryota</taxon>
        <taxon>Metazoa</taxon>
        <taxon>Chordata</taxon>
        <taxon>Craniata</taxon>
        <taxon>Vertebrata</taxon>
        <taxon>Euteleostomi</taxon>
        <taxon>Actinopterygii</taxon>
        <taxon>Neopterygii</taxon>
        <taxon>Teleostei</taxon>
        <taxon>Ostariophysi</taxon>
        <taxon>Cypriniformes</taxon>
        <taxon>Cyprinidae</taxon>
        <taxon>Labeoninae</taxon>
        <taxon>Labeonini</taxon>
        <taxon>Cirrhinus</taxon>
    </lineage>
</organism>
<protein>
    <submittedName>
        <fullName evidence="2">Uncharacterized protein</fullName>
    </submittedName>
</protein>
<dbReference type="AlphaFoldDB" id="A0ABD0RPL7"/>